<dbReference type="Gene3D" id="2.40.128.20">
    <property type="match status" value="1"/>
</dbReference>
<name>A0A034WWQ3_RHIMP</name>
<reference evidence="1" key="1">
    <citation type="journal article" date="2014" name="PLoS ONE">
        <title>Proteomic Analysis of Cattle Tick Rhipicephalus (Boophilus) microplus Saliva: A Comparison between Partially and Fully Engorged Females.</title>
        <authorList>
            <person name="Tirloni L."/>
            <person name="Reck J."/>
            <person name="Terra R.M."/>
            <person name="Martins J.R."/>
            <person name="Mulenga A."/>
            <person name="Sherman N.E."/>
            <person name="Fox J.W."/>
            <person name="Yates J.R.III."/>
            <person name="Termignoni C."/>
            <person name="Pinto A.F."/>
            <person name="da Silva Vaz I.Jr."/>
        </authorList>
    </citation>
    <scope>NUCLEOTIDE SEQUENCE</scope>
</reference>
<dbReference type="AlphaFoldDB" id="A0A034WWQ3"/>
<dbReference type="SUPFAM" id="SSF50814">
    <property type="entry name" value="Lipocalins"/>
    <property type="match status" value="1"/>
</dbReference>
<evidence type="ECO:0000313" key="1">
    <source>
        <dbReference type="EMBL" id="JAC59084.1"/>
    </source>
</evidence>
<dbReference type="SMR" id="A0A034WWQ3"/>
<dbReference type="InterPro" id="IPR002970">
    <property type="entry name" value="Tick_his-bd"/>
</dbReference>
<feature type="non-terminal residue" evidence="1">
    <location>
        <position position="1"/>
    </location>
</feature>
<dbReference type="EMBL" id="GBBO01000044">
    <property type="protein sequence ID" value="JAC59084.1"/>
    <property type="molecule type" value="Transcribed_RNA"/>
</dbReference>
<dbReference type="EMBL" id="GHWJ01008311">
    <property type="protein sequence ID" value="NOV41048.1"/>
    <property type="molecule type" value="Transcribed_RNA"/>
</dbReference>
<protein>
    <submittedName>
        <fullName evidence="1">Lipocalin 44</fullName>
    </submittedName>
    <submittedName>
        <fullName evidence="2">Putative lipocalin-5 1 lipocalin salivary gland overexpressed</fullName>
    </submittedName>
</protein>
<dbReference type="GO" id="GO:0030682">
    <property type="term" value="P:symbiont-mediated perturbation of host defenses"/>
    <property type="evidence" value="ECO:0007669"/>
    <property type="project" value="InterPro"/>
</dbReference>
<reference evidence="2" key="2">
    <citation type="submission" date="2019-09" db="EMBL/GenBank/DDBJ databases">
        <title>Organ-specific transcriptomic study of the physiology of the cattle tick, Rhipicephalus microplus.</title>
        <authorList>
            <person name="Tirloni L."/>
            <person name="Braz G."/>
            <person name="Gandara A.C.P."/>
            <person name="Sabadin G.A."/>
            <person name="da Silva R.M."/>
            <person name="Guizzo M.G."/>
            <person name="Machado J.A."/>
            <person name="Costa E.P."/>
            <person name="Gomes H.F."/>
            <person name="Moraes J."/>
            <person name="Mota M.B.S."/>
            <person name="Mesquita R.D."/>
            <person name="Alvarenga P.H."/>
            <person name="Alves F."/>
            <person name="Seixas A."/>
            <person name="da Fonseca R.N."/>
            <person name="Fogaca A."/>
            <person name="Logullo C."/>
            <person name="Tanaka A."/>
            <person name="Daffre S."/>
            <person name="Termignoni C."/>
            <person name="Vaz I.S.Jr."/>
            <person name="Oliveira P.L."/>
            <person name="Ribeiro J.M."/>
        </authorList>
    </citation>
    <scope>NUCLEOTIDE SEQUENCE</scope>
    <source>
        <strain evidence="2">Porto Alegre</strain>
    </source>
</reference>
<dbReference type="Pfam" id="PF02098">
    <property type="entry name" value="His_binding"/>
    <property type="match status" value="1"/>
</dbReference>
<dbReference type="VEuPathDB" id="VectorBase:LOC119177750"/>
<evidence type="ECO:0000313" key="2">
    <source>
        <dbReference type="EMBL" id="NOV41048.1"/>
    </source>
</evidence>
<dbReference type="InterPro" id="IPR012674">
    <property type="entry name" value="Calycin"/>
</dbReference>
<dbReference type="OrthoDB" id="6484358at2759"/>
<proteinExistence type="predicted"/>
<accession>A0A034WWQ3</accession>
<sequence length="209" mass="23857">ECKGCFAPIADISFPPLNTIQVQKMQQMFRIVSLTFRVLALLLVLGKAEHQLQRERPDLAKVFQGFRSGVALFDVDQDGDLDCVSAVQEDYDESVPSVTYVWILKGVNGHEAKNISYYVRRGDAPDEFLFKDKNDEKPLQTGRCIYSDYKDCLLIELPYGSSQECMLWISWEVKNNVPKACTDQFEDYCGNSKLSYDEATCSPFFQQTE</sequence>
<organism evidence="1">
    <name type="scientific">Rhipicephalus microplus</name>
    <name type="common">Cattle tick</name>
    <name type="synonym">Boophilus microplus</name>
    <dbReference type="NCBI Taxonomy" id="6941"/>
    <lineage>
        <taxon>Eukaryota</taxon>
        <taxon>Metazoa</taxon>
        <taxon>Ecdysozoa</taxon>
        <taxon>Arthropoda</taxon>
        <taxon>Chelicerata</taxon>
        <taxon>Arachnida</taxon>
        <taxon>Acari</taxon>
        <taxon>Parasitiformes</taxon>
        <taxon>Ixodida</taxon>
        <taxon>Ixodoidea</taxon>
        <taxon>Ixodidae</taxon>
        <taxon>Rhipicephalinae</taxon>
        <taxon>Rhipicephalus</taxon>
        <taxon>Boophilus</taxon>
    </lineage>
</organism>
<dbReference type="GO" id="GO:0043176">
    <property type="term" value="F:amine binding"/>
    <property type="evidence" value="ECO:0007669"/>
    <property type="project" value="InterPro"/>
</dbReference>